<keyword evidence="1" id="KW-0472">Membrane</keyword>
<feature type="transmembrane region" description="Helical" evidence="1">
    <location>
        <begin position="35"/>
        <end position="56"/>
    </location>
</feature>
<dbReference type="InterPro" id="IPR005182">
    <property type="entry name" value="YdbS-like_PH"/>
</dbReference>
<feature type="transmembrane region" description="Helical" evidence="1">
    <location>
        <begin position="62"/>
        <end position="85"/>
    </location>
</feature>
<protein>
    <recommendedName>
        <fullName evidence="2">YdbS-like PH domain-containing protein</fullName>
    </recommendedName>
</protein>
<dbReference type="Proteomes" id="UP000196778">
    <property type="component" value="Unassembled WGS sequence"/>
</dbReference>
<keyword evidence="1" id="KW-1133">Transmembrane helix</keyword>
<dbReference type="OrthoDB" id="4990503at2"/>
<name>A0A1R4JZR3_9MICO</name>
<evidence type="ECO:0000259" key="2">
    <source>
        <dbReference type="Pfam" id="PF03703"/>
    </source>
</evidence>
<keyword evidence="4" id="KW-1185">Reference proteome</keyword>
<dbReference type="EMBL" id="FUKR01000058">
    <property type="protein sequence ID" value="SJN37711.1"/>
    <property type="molecule type" value="Genomic_DNA"/>
</dbReference>
<evidence type="ECO:0000313" key="3">
    <source>
        <dbReference type="EMBL" id="SJN37711.1"/>
    </source>
</evidence>
<dbReference type="Pfam" id="PF03703">
    <property type="entry name" value="bPH_2"/>
    <property type="match status" value="1"/>
</dbReference>
<proteinExistence type="predicted"/>
<feature type="domain" description="YdbS-like PH" evidence="2">
    <location>
        <begin position="84"/>
        <end position="157"/>
    </location>
</feature>
<organism evidence="3 4">
    <name type="scientific">Mycetocola reblochoni REB411</name>
    <dbReference type="NCBI Taxonomy" id="1255698"/>
    <lineage>
        <taxon>Bacteria</taxon>
        <taxon>Bacillati</taxon>
        <taxon>Actinomycetota</taxon>
        <taxon>Actinomycetes</taxon>
        <taxon>Micrococcales</taxon>
        <taxon>Microbacteriaceae</taxon>
        <taxon>Mycetocola</taxon>
    </lineage>
</organism>
<sequence length="180" mass="19813">MSGTDWSQAREVDDERPLVPTEWEVARVRASARGLLLPAVLFVALCGLVPFALGFVDRPWQAWVLLGSAVVVAVFGCVMPYLMWLSRSYTITSRRVIVKHGVFVRTRREMFHSRGYTVTLRRGPIQSMTRSGTVTLSNGIDAPLALDDVAGAGRVADALTELVERSQSARPRTDATRVLG</sequence>
<gene>
    <name evidence="3" type="ORF">FM119_10565</name>
</gene>
<reference evidence="4" key="1">
    <citation type="submission" date="2017-02" db="EMBL/GenBank/DDBJ databases">
        <authorList>
            <person name="Dridi B."/>
        </authorList>
    </citation>
    <scope>NUCLEOTIDE SEQUENCE [LARGE SCALE GENOMIC DNA]</scope>
    <source>
        <strain evidence="4">EB411</strain>
    </source>
</reference>
<evidence type="ECO:0000256" key="1">
    <source>
        <dbReference type="SAM" id="Phobius"/>
    </source>
</evidence>
<dbReference type="RefSeq" id="WP_087137922.1">
    <property type="nucleotide sequence ID" value="NZ_FUKR01000058.1"/>
</dbReference>
<keyword evidence="1" id="KW-0812">Transmembrane</keyword>
<accession>A0A1R4JZR3</accession>
<evidence type="ECO:0000313" key="4">
    <source>
        <dbReference type="Proteomes" id="UP000196778"/>
    </source>
</evidence>
<dbReference type="AlphaFoldDB" id="A0A1R4JZR3"/>